<accession>A0A174WCF4</accession>
<dbReference type="PANTHER" id="PTHR43649:SF12">
    <property type="entry name" value="DIACETYLCHITOBIOSE BINDING PROTEIN DASA"/>
    <property type="match status" value="1"/>
</dbReference>
<name>A0A174WCF4_9FIRM</name>
<dbReference type="RefSeq" id="WP_055060713.1">
    <property type="nucleotide sequence ID" value="NZ_CZBP01000050.1"/>
</dbReference>
<dbReference type="InterPro" id="IPR006059">
    <property type="entry name" value="SBP"/>
</dbReference>
<feature type="chain" id="PRO_5038478342" evidence="1">
    <location>
        <begin position="20"/>
        <end position="404"/>
    </location>
</feature>
<proteinExistence type="predicted"/>
<dbReference type="Gene3D" id="3.40.190.10">
    <property type="entry name" value="Periplasmic binding protein-like II"/>
    <property type="match status" value="2"/>
</dbReference>
<organism evidence="2 3">
    <name type="scientific">Blautia obeum</name>
    <dbReference type="NCBI Taxonomy" id="40520"/>
    <lineage>
        <taxon>Bacteria</taxon>
        <taxon>Bacillati</taxon>
        <taxon>Bacillota</taxon>
        <taxon>Clostridia</taxon>
        <taxon>Lachnospirales</taxon>
        <taxon>Lachnospiraceae</taxon>
        <taxon>Blautia</taxon>
    </lineage>
</organism>
<dbReference type="Pfam" id="PF13416">
    <property type="entry name" value="SBP_bac_8"/>
    <property type="match status" value="1"/>
</dbReference>
<dbReference type="AlphaFoldDB" id="A0A174WCF4"/>
<dbReference type="PANTHER" id="PTHR43649">
    <property type="entry name" value="ARABINOSE-BINDING PROTEIN-RELATED"/>
    <property type="match status" value="1"/>
</dbReference>
<sequence>MKKCLILLLMLLMCLSGCGTLSQSDEISIVLLHGWGTMEEDNQAMREIYSEFEKDNPDISLKLISMPSPENVTSKVKEMISVGKLPNLIYIGETGIDTLYSFMVTQGYVIDIMPYIEKDKEFQSMIAPETLMKWKTADGKLYTVTDVLNTGGYWYNKQIFENAKIQKTPENWKEFLECCKKIKQWAEQEKLDTVSMHLDYNTIECMMQSYIGGTDSDEKSISEALKLLNEIKDYADVEKNYTYRDRLRSFNVGHSAIYAGGIASEQKINPKLKMEYAMFPDKNNKDVAMVSAYPGYFIGSSSDTKQKEACIRFLKYMLSEKVQTKIWKKTGQIPSNPSVNIADLSGQNDVIYEAYAKLKKADIVRELPGNDWDFEQREDFEANIFRYLSGDISEDEIVDSLKSK</sequence>
<evidence type="ECO:0000313" key="2">
    <source>
        <dbReference type="EMBL" id="CUQ41745.1"/>
    </source>
</evidence>
<protein>
    <submittedName>
        <fullName evidence="2">Maltose-binding periplasmic proteins/domains</fullName>
    </submittedName>
</protein>
<evidence type="ECO:0000313" key="3">
    <source>
        <dbReference type="Proteomes" id="UP000095762"/>
    </source>
</evidence>
<gene>
    <name evidence="2" type="ORF">ERS852569_03802</name>
</gene>
<dbReference type="InterPro" id="IPR050490">
    <property type="entry name" value="Bact_solute-bd_prot1"/>
</dbReference>
<evidence type="ECO:0000256" key="1">
    <source>
        <dbReference type="SAM" id="SignalP"/>
    </source>
</evidence>
<dbReference type="EMBL" id="CZBP01000050">
    <property type="protein sequence ID" value="CUQ41745.1"/>
    <property type="molecule type" value="Genomic_DNA"/>
</dbReference>
<keyword evidence="1" id="KW-0732">Signal</keyword>
<dbReference type="SUPFAM" id="SSF53850">
    <property type="entry name" value="Periplasmic binding protein-like II"/>
    <property type="match status" value="1"/>
</dbReference>
<reference evidence="2 3" key="1">
    <citation type="submission" date="2015-09" db="EMBL/GenBank/DDBJ databases">
        <authorList>
            <consortium name="Pathogen Informatics"/>
        </authorList>
    </citation>
    <scope>NUCLEOTIDE SEQUENCE [LARGE SCALE GENOMIC DNA]</scope>
    <source>
        <strain evidence="2 3">2789STDY5834957</strain>
    </source>
</reference>
<feature type="signal peptide" evidence="1">
    <location>
        <begin position="1"/>
        <end position="19"/>
    </location>
</feature>
<dbReference type="Proteomes" id="UP000095762">
    <property type="component" value="Unassembled WGS sequence"/>
</dbReference>